<comment type="subunit">
    <text evidence="4 13">Monomer.</text>
</comment>
<keyword evidence="11 13" id="KW-0067">ATP-binding</keyword>
<dbReference type="PROSITE" id="PS00111">
    <property type="entry name" value="PGLYCERATE_KINASE"/>
    <property type="match status" value="1"/>
</dbReference>
<dbReference type="GO" id="GO:0004618">
    <property type="term" value="F:phosphoglycerate kinase activity"/>
    <property type="evidence" value="ECO:0007669"/>
    <property type="project" value="UniProtKB-UniRule"/>
</dbReference>
<evidence type="ECO:0000256" key="7">
    <source>
        <dbReference type="ARBA" id="ARBA00022490"/>
    </source>
</evidence>
<dbReference type="HAMAP" id="MF_00145">
    <property type="entry name" value="Phosphoglyc_kinase"/>
    <property type="match status" value="1"/>
</dbReference>
<keyword evidence="10 13" id="KW-0418">Kinase</keyword>
<feature type="binding site" evidence="13 15">
    <location>
        <begin position="354"/>
        <end position="357"/>
    </location>
    <ligand>
        <name>ATP</name>
        <dbReference type="ChEBI" id="CHEBI:30616"/>
    </ligand>
</feature>
<feature type="binding site" evidence="13">
    <location>
        <position position="37"/>
    </location>
    <ligand>
        <name>substrate</name>
    </ligand>
</feature>
<evidence type="ECO:0000256" key="10">
    <source>
        <dbReference type="ARBA" id="ARBA00022777"/>
    </source>
</evidence>
<dbReference type="CDD" id="cd00318">
    <property type="entry name" value="Phosphoglycerate_kinase"/>
    <property type="match status" value="1"/>
</dbReference>
<evidence type="ECO:0000256" key="3">
    <source>
        <dbReference type="ARBA" id="ARBA00008982"/>
    </source>
</evidence>
<feature type="binding site" evidence="13 14">
    <location>
        <begin position="60"/>
        <end position="63"/>
    </location>
    <ligand>
        <name>substrate</name>
    </ligand>
</feature>
<accession>A0A165M817</accession>
<evidence type="ECO:0000256" key="11">
    <source>
        <dbReference type="ARBA" id="ARBA00022840"/>
    </source>
</evidence>
<comment type="subcellular location">
    <subcellularLocation>
        <location evidence="13">Cytoplasm</location>
    </subcellularLocation>
</comment>
<dbReference type="EC" id="2.7.2.3" evidence="5 13"/>
<dbReference type="Pfam" id="PF00162">
    <property type="entry name" value="PGK"/>
    <property type="match status" value="1"/>
</dbReference>
<dbReference type="UniPathway" id="UPA00109">
    <property type="reaction ID" value="UER00185"/>
</dbReference>
<proteinExistence type="inferred from homology"/>
<sequence>MQKKTLSDITIQGKRVLMRVDFNVPLDGNKEITDDKRIVEALPSIRKVLDNGGRLILMSHLGRPKGKVNPDYSLNPVALRLSELIDTPVIMAGDCIGTEVMQQALALQDGEVLLLENLRFHPEEEANDPEFSRELASLGEIYVNDAFGTAHRAHASTEGITHFVQTAVAGYLIEKELMYLGKALQSPERPFVAILGGSKISGKIDVLDNLFSKVDTVLVGGAMVFTFFKAQGLETGRSLVEDNKTELALELLAKAKSMGVRLILPEDVMAAPEISPDAPFHAVSVDQLAENEMGVDIGPKTVETYRKEILGAKTVLWNGPMGVFEIDNFASGTIAVAEALAAATAEGATTIIGGGDSAAAVAKAGLADRMTHISTGGGASLEFLEGKELPGIAALNG</sequence>
<dbReference type="FunFam" id="3.40.50.1260:FF:000006">
    <property type="entry name" value="Phosphoglycerate kinase"/>
    <property type="match status" value="1"/>
</dbReference>
<dbReference type="InterPro" id="IPR036043">
    <property type="entry name" value="Phosphoglycerate_kinase_sf"/>
</dbReference>
<evidence type="ECO:0000256" key="14">
    <source>
        <dbReference type="PIRSR" id="PIRSR000724-1"/>
    </source>
</evidence>
<dbReference type="EMBL" id="LVWG01000016">
    <property type="protein sequence ID" value="KZK74922.1"/>
    <property type="molecule type" value="Genomic_DNA"/>
</dbReference>
<dbReference type="InterPro" id="IPR015824">
    <property type="entry name" value="Phosphoglycerate_kinase_N"/>
</dbReference>
<evidence type="ECO:0000313" key="17">
    <source>
        <dbReference type="EMBL" id="KZK74922.1"/>
    </source>
</evidence>
<dbReference type="SUPFAM" id="SSF53748">
    <property type="entry name" value="Phosphoglycerate kinase"/>
    <property type="match status" value="1"/>
</dbReference>
<dbReference type="AlphaFoldDB" id="A0A165M817"/>
<evidence type="ECO:0000256" key="1">
    <source>
        <dbReference type="ARBA" id="ARBA00000642"/>
    </source>
</evidence>
<evidence type="ECO:0000256" key="13">
    <source>
        <dbReference type="HAMAP-Rule" id="MF_00145"/>
    </source>
</evidence>
<comment type="pathway">
    <text evidence="2 13">Carbohydrate degradation; glycolysis; pyruvate from D-glyceraldehyde 3-phosphate: step 2/5.</text>
</comment>
<dbReference type="RefSeq" id="WP_303680863.1">
    <property type="nucleotide sequence ID" value="NZ_LVWG01000016.1"/>
</dbReference>
<comment type="catalytic activity">
    <reaction evidence="1 13 16">
        <text>(2R)-3-phosphoglycerate + ATP = (2R)-3-phospho-glyceroyl phosphate + ADP</text>
        <dbReference type="Rhea" id="RHEA:14801"/>
        <dbReference type="ChEBI" id="CHEBI:30616"/>
        <dbReference type="ChEBI" id="CHEBI:57604"/>
        <dbReference type="ChEBI" id="CHEBI:58272"/>
        <dbReference type="ChEBI" id="CHEBI:456216"/>
        <dbReference type="EC" id="2.7.2.3"/>
    </reaction>
</comment>
<evidence type="ECO:0000256" key="15">
    <source>
        <dbReference type="PIRSR" id="PIRSR000724-2"/>
    </source>
</evidence>
<protein>
    <recommendedName>
        <fullName evidence="6 13">Phosphoglycerate kinase</fullName>
        <ecNumber evidence="5 13">2.7.2.3</ecNumber>
    </recommendedName>
</protein>
<feature type="binding site" evidence="13 15">
    <location>
        <position position="294"/>
    </location>
    <ligand>
        <name>ATP</name>
        <dbReference type="ChEBI" id="CHEBI:30616"/>
    </ligand>
</feature>
<keyword evidence="9 13" id="KW-0547">Nucleotide-binding</keyword>
<feature type="binding site" evidence="13">
    <location>
        <position position="152"/>
    </location>
    <ligand>
        <name>substrate</name>
    </ligand>
</feature>
<evidence type="ECO:0000256" key="16">
    <source>
        <dbReference type="RuleBase" id="RU000532"/>
    </source>
</evidence>
<evidence type="ECO:0000256" key="6">
    <source>
        <dbReference type="ARBA" id="ARBA00016471"/>
    </source>
</evidence>
<dbReference type="GO" id="GO:0006096">
    <property type="term" value="P:glycolytic process"/>
    <property type="evidence" value="ECO:0007669"/>
    <property type="project" value="UniProtKB-UniRule"/>
</dbReference>
<feature type="binding site" evidence="13 14">
    <location>
        <begin position="21"/>
        <end position="23"/>
    </location>
    <ligand>
        <name>substrate</name>
    </ligand>
</feature>
<dbReference type="PANTHER" id="PTHR11406:SF23">
    <property type="entry name" value="PHOSPHOGLYCERATE KINASE 1, CHLOROPLASTIC-RELATED"/>
    <property type="match status" value="1"/>
</dbReference>
<dbReference type="Proteomes" id="UP000076481">
    <property type="component" value="Unassembled WGS sequence"/>
</dbReference>
<dbReference type="FunFam" id="3.40.50.1260:FF:000003">
    <property type="entry name" value="Phosphoglycerate kinase"/>
    <property type="match status" value="1"/>
</dbReference>
<evidence type="ECO:0000313" key="18">
    <source>
        <dbReference type="Proteomes" id="UP000076481"/>
    </source>
</evidence>
<feature type="binding site" evidence="13 15">
    <location>
        <position position="203"/>
    </location>
    <ligand>
        <name>ATP</name>
        <dbReference type="ChEBI" id="CHEBI:30616"/>
    </ligand>
</feature>
<feature type="binding site" evidence="14">
    <location>
        <position position="37"/>
    </location>
    <ligand>
        <name>(2R)-3-phosphoglycerate</name>
        <dbReference type="ChEBI" id="CHEBI:58272"/>
    </ligand>
</feature>
<evidence type="ECO:0000256" key="2">
    <source>
        <dbReference type="ARBA" id="ARBA00004838"/>
    </source>
</evidence>
<evidence type="ECO:0000256" key="5">
    <source>
        <dbReference type="ARBA" id="ARBA00013061"/>
    </source>
</evidence>
<dbReference type="Gene3D" id="3.40.50.1260">
    <property type="entry name" value="Phosphoglycerate kinase, N-terminal domain"/>
    <property type="match status" value="2"/>
</dbReference>
<dbReference type="GO" id="GO:0006094">
    <property type="term" value="P:gluconeogenesis"/>
    <property type="evidence" value="ECO:0007669"/>
    <property type="project" value="TreeGrafter"/>
</dbReference>
<dbReference type="PRINTS" id="PR00477">
    <property type="entry name" value="PHGLYCKINASE"/>
</dbReference>
<feature type="binding site" evidence="13">
    <location>
        <position position="119"/>
    </location>
    <ligand>
        <name>substrate</name>
    </ligand>
</feature>
<feature type="binding site" evidence="14">
    <location>
        <position position="152"/>
    </location>
    <ligand>
        <name>(2R)-3-phosphoglycerate</name>
        <dbReference type="ChEBI" id="CHEBI:58272"/>
    </ligand>
</feature>
<organism evidence="17 18">
    <name type="scientific">Pelodictyon luteolum</name>
    <dbReference type="NCBI Taxonomy" id="1100"/>
    <lineage>
        <taxon>Bacteria</taxon>
        <taxon>Pseudomonadati</taxon>
        <taxon>Chlorobiota</taxon>
        <taxon>Chlorobiia</taxon>
        <taxon>Chlorobiales</taxon>
        <taxon>Chlorobiaceae</taxon>
        <taxon>Chlorobium/Pelodictyon group</taxon>
        <taxon>Pelodictyon</taxon>
    </lineage>
</organism>
<name>A0A165M817_PELLU</name>
<comment type="similarity">
    <text evidence="3 13 16">Belongs to the phosphoglycerate kinase family.</text>
</comment>
<keyword evidence="7 13" id="KW-0963">Cytoplasm</keyword>
<evidence type="ECO:0000256" key="9">
    <source>
        <dbReference type="ARBA" id="ARBA00022741"/>
    </source>
</evidence>
<dbReference type="PANTHER" id="PTHR11406">
    <property type="entry name" value="PHOSPHOGLYCERATE KINASE"/>
    <property type="match status" value="1"/>
</dbReference>
<feature type="binding site" evidence="13 15">
    <location>
        <position position="325"/>
    </location>
    <ligand>
        <name>ATP</name>
        <dbReference type="ChEBI" id="CHEBI:30616"/>
    </ligand>
</feature>
<dbReference type="GO" id="GO:0043531">
    <property type="term" value="F:ADP binding"/>
    <property type="evidence" value="ECO:0007669"/>
    <property type="project" value="TreeGrafter"/>
</dbReference>
<gene>
    <name evidence="13 17" type="primary">pgk</name>
    <name evidence="17" type="ORF">A3K90_00100</name>
</gene>
<dbReference type="InterPro" id="IPR015911">
    <property type="entry name" value="Phosphoglycerate_kinase_CS"/>
</dbReference>
<dbReference type="GO" id="GO:0005524">
    <property type="term" value="F:ATP binding"/>
    <property type="evidence" value="ECO:0007669"/>
    <property type="project" value="UniProtKB-KW"/>
</dbReference>
<keyword evidence="12 13" id="KW-0324">Glycolysis</keyword>
<keyword evidence="8 13" id="KW-0808">Transferase</keyword>
<dbReference type="PIRSF" id="PIRSF000724">
    <property type="entry name" value="Pgk"/>
    <property type="match status" value="1"/>
</dbReference>
<comment type="caution">
    <text evidence="17">The sequence shown here is derived from an EMBL/GenBank/DDBJ whole genome shotgun (WGS) entry which is preliminary data.</text>
</comment>
<dbReference type="GO" id="GO:0005829">
    <property type="term" value="C:cytosol"/>
    <property type="evidence" value="ECO:0007669"/>
    <property type="project" value="UniProtKB-ARBA"/>
</dbReference>
<evidence type="ECO:0000256" key="12">
    <source>
        <dbReference type="ARBA" id="ARBA00023152"/>
    </source>
</evidence>
<feature type="binding site" evidence="14">
    <location>
        <position position="119"/>
    </location>
    <ligand>
        <name>(2R)-3-phosphoglycerate</name>
        <dbReference type="ChEBI" id="CHEBI:58272"/>
    </ligand>
</feature>
<reference evidence="17 18" key="1">
    <citation type="submission" date="2016-03" db="EMBL/GenBank/DDBJ databases">
        <title>Speciation and ecological success in dimly lit waters: horizontal gene transfer in a green sulfur bacteria bloom unveiled by metagenomic assembly.</title>
        <authorList>
            <person name="Llorens-Mares T."/>
            <person name="Liu Z."/>
            <person name="Allen L.Z."/>
            <person name="Rusch D.B."/>
            <person name="Craig M.T."/>
            <person name="Dupont C.L."/>
            <person name="Bryant D.A."/>
            <person name="Casamayor E.O."/>
        </authorList>
    </citation>
    <scope>NUCLEOTIDE SEQUENCE [LARGE SCALE GENOMIC DNA]</scope>
    <source>
        <strain evidence="17">CIII</strain>
    </source>
</reference>
<evidence type="ECO:0000256" key="4">
    <source>
        <dbReference type="ARBA" id="ARBA00011245"/>
    </source>
</evidence>
<dbReference type="InterPro" id="IPR001576">
    <property type="entry name" value="Phosphoglycerate_kinase"/>
</dbReference>
<evidence type="ECO:0000256" key="8">
    <source>
        <dbReference type="ARBA" id="ARBA00022679"/>
    </source>
</evidence>